<name>A0A1H4DKY7_9RHOB</name>
<reference evidence="1 2" key="1">
    <citation type="submission" date="2016-10" db="EMBL/GenBank/DDBJ databases">
        <authorList>
            <person name="de Groot N.N."/>
        </authorList>
    </citation>
    <scope>NUCLEOTIDE SEQUENCE [LARGE SCALE GENOMIC DNA]</scope>
    <source>
        <strain evidence="1 2">DSM 15345</strain>
    </source>
</reference>
<dbReference type="AlphaFoldDB" id="A0A1H4DKY7"/>
<sequence>MASMNRINRSTAVALKRGAVIEDCEFAVDDEFDGLDLPAFVAAGARRRSVADSRDGSALWADAGEAPSTDYLLLF</sequence>
<keyword evidence="2" id="KW-1185">Reference proteome</keyword>
<dbReference type="Proteomes" id="UP000198703">
    <property type="component" value="Unassembled WGS sequence"/>
</dbReference>
<proteinExistence type="predicted"/>
<protein>
    <submittedName>
        <fullName evidence="1">Uncharacterized protein</fullName>
    </submittedName>
</protein>
<gene>
    <name evidence="1" type="ORF">SAMN05444370_110104</name>
</gene>
<evidence type="ECO:0000313" key="1">
    <source>
        <dbReference type="EMBL" id="SEA73415.1"/>
    </source>
</evidence>
<organism evidence="1 2">
    <name type="scientific">Rubrimonas cliftonensis</name>
    <dbReference type="NCBI Taxonomy" id="89524"/>
    <lineage>
        <taxon>Bacteria</taxon>
        <taxon>Pseudomonadati</taxon>
        <taxon>Pseudomonadota</taxon>
        <taxon>Alphaproteobacteria</taxon>
        <taxon>Rhodobacterales</taxon>
        <taxon>Paracoccaceae</taxon>
        <taxon>Rubrimonas</taxon>
    </lineage>
</organism>
<accession>A0A1H4DKY7</accession>
<dbReference type="STRING" id="89524.SAMN05444370_110104"/>
<dbReference type="RefSeq" id="WP_093254670.1">
    <property type="nucleotide sequence ID" value="NZ_FNQM01000010.1"/>
</dbReference>
<dbReference type="EMBL" id="FNQM01000010">
    <property type="protein sequence ID" value="SEA73415.1"/>
    <property type="molecule type" value="Genomic_DNA"/>
</dbReference>
<evidence type="ECO:0000313" key="2">
    <source>
        <dbReference type="Proteomes" id="UP000198703"/>
    </source>
</evidence>